<dbReference type="PANTHER" id="PTHR42756:SF1">
    <property type="entry name" value="TRANSCRIPTIONAL REPRESSOR OF EMRAB OPERON"/>
    <property type="match status" value="1"/>
</dbReference>
<comment type="caution">
    <text evidence="5">The sequence shown here is derived from an EMBL/GenBank/DDBJ whole genome shotgun (WGS) entry which is preliminary data.</text>
</comment>
<evidence type="ECO:0000256" key="3">
    <source>
        <dbReference type="ARBA" id="ARBA00023163"/>
    </source>
</evidence>
<dbReference type="SUPFAM" id="SSF46785">
    <property type="entry name" value="Winged helix' DNA-binding domain"/>
    <property type="match status" value="1"/>
</dbReference>
<sequence>MEKNNIVLTTENLSVSRLIHNLDKVELSLLNNKLKDIGLSNIQALVIIYLSDNINQEVFQKNLEKEFGVTNPTMTVSLKSMQAKGLIVKEKSKVDGRYYRLVLTTKGKNLYPKCISIYTEIDALHRTILSKEEIEFLSQILPKLTATLKEHID</sequence>
<accession>A0A6F9XPY8</accession>
<dbReference type="Pfam" id="PF12802">
    <property type="entry name" value="MarR_2"/>
    <property type="match status" value="1"/>
</dbReference>
<proteinExistence type="predicted"/>
<dbReference type="GO" id="GO:0003700">
    <property type="term" value="F:DNA-binding transcription factor activity"/>
    <property type="evidence" value="ECO:0007669"/>
    <property type="project" value="InterPro"/>
</dbReference>
<keyword evidence="2" id="KW-0238">DNA-binding</keyword>
<evidence type="ECO:0000256" key="2">
    <source>
        <dbReference type="ARBA" id="ARBA00023125"/>
    </source>
</evidence>
<dbReference type="AlphaFoldDB" id="A0A6F9XPY8"/>
<gene>
    <name evidence="5" type="ORF">SY212_23740</name>
</gene>
<dbReference type="PANTHER" id="PTHR42756">
    <property type="entry name" value="TRANSCRIPTIONAL REGULATOR, MARR"/>
    <property type="match status" value="1"/>
</dbReference>
<organism evidence="5">
    <name type="scientific">Ligilactobacillus agilis</name>
    <dbReference type="NCBI Taxonomy" id="1601"/>
    <lineage>
        <taxon>Bacteria</taxon>
        <taxon>Bacillati</taxon>
        <taxon>Bacillota</taxon>
        <taxon>Bacilli</taxon>
        <taxon>Lactobacillales</taxon>
        <taxon>Lactobacillaceae</taxon>
        <taxon>Ligilactobacillus</taxon>
    </lineage>
</organism>
<keyword evidence="1" id="KW-0805">Transcription regulation</keyword>
<dbReference type="EMBL" id="BLAM01000236">
    <property type="protein sequence ID" value="GET07344.1"/>
    <property type="molecule type" value="Genomic_DNA"/>
</dbReference>
<keyword evidence="3" id="KW-0804">Transcription</keyword>
<dbReference type="Gene3D" id="1.10.10.10">
    <property type="entry name" value="Winged helix-like DNA-binding domain superfamily/Winged helix DNA-binding domain"/>
    <property type="match status" value="1"/>
</dbReference>
<dbReference type="Proteomes" id="UP000494265">
    <property type="component" value="Unassembled WGS sequence"/>
</dbReference>
<dbReference type="InterPro" id="IPR036388">
    <property type="entry name" value="WH-like_DNA-bd_sf"/>
</dbReference>
<feature type="domain" description="HTH marR-type" evidence="4">
    <location>
        <begin position="15"/>
        <end position="146"/>
    </location>
</feature>
<evidence type="ECO:0000259" key="4">
    <source>
        <dbReference type="PROSITE" id="PS50995"/>
    </source>
</evidence>
<dbReference type="InterPro" id="IPR000835">
    <property type="entry name" value="HTH_MarR-typ"/>
</dbReference>
<dbReference type="PRINTS" id="PR00598">
    <property type="entry name" value="HTHMARR"/>
</dbReference>
<dbReference type="RefSeq" id="WP_172585395.1">
    <property type="nucleotide sequence ID" value="NZ_BLAM01000236.1"/>
</dbReference>
<evidence type="ECO:0000313" key="5">
    <source>
        <dbReference type="EMBL" id="GET07344.1"/>
    </source>
</evidence>
<dbReference type="SMART" id="SM00347">
    <property type="entry name" value="HTH_MARR"/>
    <property type="match status" value="1"/>
</dbReference>
<dbReference type="PROSITE" id="PS50995">
    <property type="entry name" value="HTH_MARR_2"/>
    <property type="match status" value="1"/>
</dbReference>
<protein>
    <recommendedName>
        <fullName evidence="4">HTH marR-type domain-containing protein</fullName>
    </recommendedName>
</protein>
<name>A0A6F9XPY8_9LACO</name>
<dbReference type="GO" id="GO:0003677">
    <property type="term" value="F:DNA binding"/>
    <property type="evidence" value="ECO:0007669"/>
    <property type="project" value="UniProtKB-KW"/>
</dbReference>
<evidence type="ECO:0000256" key="1">
    <source>
        <dbReference type="ARBA" id="ARBA00023015"/>
    </source>
</evidence>
<reference evidence="5" key="1">
    <citation type="submission" date="2019-10" db="EMBL/GenBank/DDBJ databases">
        <title>Lactobacillus agilis SY212 Whole Genome Sequencing Project.</title>
        <authorList>
            <person name="Suzuki S."/>
            <person name="Endo A."/>
            <person name="Maeno S."/>
            <person name="Shiwa Y."/>
            <person name="Matsutani M."/>
            <person name="Kajikawa A."/>
        </authorList>
    </citation>
    <scope>NUCLEOTIDE SEQUENCE</scope>
    <source>
        <strain evidence="5">SY212</strain>
    </source>
</reference>
<dbReference type="InterPro" id="IPR036390">
    <property type="entry name" value="WH_DNA-bd_sf"/>
</dbReference>